<dbReference type="CDD" id="cd02440">
    <property type="entry name" value="AdoMet_MTases"/>
    <property type="match status" value="1"/>
</dbReference>
<reference evidence="1 2" key="1">
    <citation type="submission" date="2020-08" db="EMBL/GenBank/DDBJ databases">
        <title>Acidobacteriota in marine sediments use diverse sulfur dissimilation pathways.</title>
        <authorList>
            <person name="Wasmund K."/>
        </authorList>
    </citation>
    <scope>NUCLEOTIDE SEQUENCE [LARGE SCALE GENOMIC DNA]</scope>
    <source>
        <strain evidence="1">MAG AM4</strain>
    </source>
</reference>
<name>A0A8J6XX56_9BACT</name>
<organism evidence="1 2">
    <name type="scientific">Candidatus Polarisedimenticola svalbardensis</name>
    <dbReference type="NCBI Taxonomy" id="2886004"/>
    <lineage>
        <taxon>Bacteria</taxon>
        <taxon>Pseudomonadati</taxon>
        <taxon>Acidobacteriota</taxon>
        <taxon>Candidatus Polarisedimenticolia</taxon>
        <taxon>Candidatus Polarisedimenticolales</taxon>
        <taxon>Candidatus Polarisedimenticolaceae</taxon>
        <taxon>Candidatus Polarisedimenticola</taxon>
    </lineage>
</organism>
<accession>A0A8J6XX56</accession>
<dbReference type="PANTHER" id="PTHR37211:SF1">
    <property type="entry name" value="EXPRESSED PROTEIN"/>
    <property type="match status" value="1"/>
</dbReference>
<sequence>MGTKEKKKKKTTGTLPSRHALYEAAVQNVEADIEFFERVYLERHGRPFRVLREDFCGTATLACAWVSGTPDHQSWGVDLDRDTLDWGRENRITPLPKDAQVRVHLLCADVLAADCPPADVVAALNFSYFVFKTREALLSYFRSALASLAPGGALIMDLFGGSEAMGDLIESDRKDAMTHPDGIRTPEFTYTWEQTDFNPVTHELHCHIHFKLSGGRKIKRAFTYDWRMWTIPEIRELLAEAGFADSEVYIEGWDDEEDESDGVFTRKDRFENQESWLAYVVGWNRS</sequence>
<dbReference type="PANTHER" id="PTHR37211">
    <property type="entry name" value="EXPRESSED PROTEIN"/>
    <property type="match status" value="1"/>
</dbReference>
<dbReference type="SUPFAM" id="SSF53335">
    <property type="entry name" value="S-adenosyl-L-methionine-dependent methyltransferases"/>
    <property type="match status" value="1"/>
</dbReference>
<evidence type="ECO:0000313" key="2">
    <source>
        <dbReference type="Proteomes" id="UP000648239"/>
    </source>
</evidence>
<dbReference type="InterPro" id="IPR029063">
    <property type="entry name" value="SAM-dependent_MTases_sf"/>
</dbReference>
<dbReference type="Gene3D" id="3.40.50.150">
    <property type="entry name" value="Vaccinia Virus protein VP39"/>
    <property type="match status" value="1"/>
</dbReference>
<dbReference type="GO" id="GO:0008168">
    <property type="term" value="F:methyltransferase activity"/>
    <property type="evidence" value="ECO:0007669"/>
    <property type="project" value="UniProtKB-KW"/>
</dbReference>
<keyword evidence="1" id="KW-0808">Transferase</keyword>
<dbReference type="AlphaFoldDB" id="A0A8J6XX56"/>
<protein>
    <submittedName>
        <fullName evidence="1">Class I SAM-dependent methyltransferase</fullName>
    </submittedName>
</protein>
<dbReference type="EMBL" id="JACXWD010000025">
    <property type="protein sequence ID" value="MBD3868211.1"/>
    <property type="molecule type" value="Genomic_DNA"/>
</dbReference>
<evidence type="ECO:0000313" key="1">
    <source>
        <dbReference type="EMBL" id="MBD3868211.1"/>
    </source>
</evidence>
<dbReference type="GO" id="GO:0032259">
    <property type="term" value="P:methylation"/>
    <property type="evidence" value="ECO:0007669"/>
    <property type="project" value="UniProtKB-KW"/>
</dbReference>
<dbReference type="Proteomes" id="UP000648239">
    <property type="component" value="Unassembled WGS sequence"/>
</dbReference>
<dbReference type="Gene3D" id="2.20.25.110">
    <property type="entry name" value="S-adenosyl-L-methionine-dependent methyltransferases"/>
    <property type="match status" value="1"/>
</dbReference>
<comment type="caution">
    <text evidence="1">The sequence shown here is derived from an EMBL/GenBank/DDBJ whole genome shotgun (WGS) entry which is preliminary data.</text>
</comment>
<gene>
    <name evidence="1" type="ORF">IFK94_08795</name>
</gene>
<keyword evidence="1" id="KW-0489">Methyltransferase</keyword>
<proteinExistence type="predicted"/>